<dbReference type="InterPro" id="IPR010730">
    <property type="entry name" value="HET"/>
</dbReference>
<evidence type="ECO:0000313" key="4">
    <source>
        <dbReference type="Proteomes" id="UP000070328"/>
    </source>
</evidence>
<evidence type="ECO:0000256" key="1">
    <source>
        <dbReference type="SAM" id="Phobius"/>
    </source>
</evidence>
<keyword evidence="4" id="KW-1185">Reference proteome</keyword>
<feature type="domain" description="Heterokaryon incompatibility" evidence="2">
    <location>
        <begin position="24"/>
        <end position="126"/>
    </location>
</feature>
<dbReference type="EMBL" id="JFBX01000510">
    <property type="protein sequence ID" value="KXH36998.1"/>
    <property type="molecule type" value="Genomic_DNA"/>
</dbReference>
<evidence type="ECO:0000313" key="3">
    <source>
        <dbReference type="EMBL" id="KXH36998.1"/>
    </source>
</evidence>
<keyword evidence="1" id="KW-1133">Transmembrane helix</keyword>
<reference evidence="3 4" key="1">
    <citation type="submission" date="2014-02" db="EMBL/GenBank/DDBJ databases">
        <title>The genome sequence of Colletotrichum simmondsii CBS122122.</title>
        <authorList>
            <person name="Baroncelli R."/>
            <person name="Thon M.R."/>
        </authorList>
    </citation>
    <scope>NUCLEOTIDE SEQUENCE [LARGE SCALE GENOMIC DNA]</scope>
    <source>
        <strain evidence="3 4">CBS122122</strain>
    </source>
</reference>
<dbReference type="OrthoDB" id="4849427at2759"/>
<dbReference type="PANTHER" id="PTHR10622">
    <property type="entry name" value="HET DOMAIN-CONTAINING PROTEIN"/>
    <property type="match status" value="1"/>
</dbReference>
<gene>
    <name evidence="3" type="ORF">CSIM01_00062</name>
</gene>
<name>A0A135SM48_9PEZI</name>
<keyword evidence="1" id="KW-0472">Membrane</keyword>
<protein>
    <recommendedName>
        <fullName evidence="2">Heterokaryon incompatibility domain-containing protein</fullName>
    </recommendedName>
</protein>
<dbReference type="Proteomes" id="UP000070328">
    <property type="component" value="Unassembled WGS sequence"/>
</dbReference>
<dbReference type="AlphaFoldDB" id="A0A135SM48"/>
<organism evidence="3 4">
    <name type="scientific">Colletotrichum simmondsii</name>
    <dbReference type="NCBI Taxonomy" id="703756"/>
    <lineage>
        <taxon>Eukaryota</taxon>
        <taxon>Fungi</taxon>
        <taxon>Dikarya</taxon>
        <taxon>Ascomycota</taxon>
        <taxon>Pezizomycotina</taxon>
        <taxon>Sordariomycetes</taxon>
        <taxon>Hypocreomycetidae</taxon>
        <taxon>Glomerellales</taxon>
        <taxon>Glomerellaceae</taxon>
        <taxon>Colletotrichum</taxon>
        <taxon>Colletotrichum acutatum species complex</taxon>
    </lineage>
</organism>
<comment type="caution">
    <text evidence="3">The sequence shown here is derived from an EMBL/GenBank/DDBJ whole genome shotgun (WGS) entry which is preliminary data.</text>
</comment>
<dbReference type="Pfam" id="PF06985">
    <property type="entry name" value="HET"/>
    <property type="match status" value="1"/>
</dbReference>
<evidence type="ECO:0000259" key="2">
    <source>
        <dbReference type="Pfam" id="PF06985"/>
    </source>
</evidence>
<proteinExistence type="predicted"/>
<feature type="transmembrane region" description="Helical" evidence="1">
    <location>
        <begin position="265"/>
        <end position="287"/>
    </location>
</feature>
<keyword evidence="1" id="KW-0812">Transmembrane</keyword>
<accession>A0A135SM48</accession>
<sequence length="378" mass="43081">MRLINTTSFELHSGEQTVYREEGYAILSHRWQPSEIKFNEFLDHTEELKNGAGPLPLSLDKIRGACATARDKGYNWMWIDSCCIDKSSTTEETESINSMFKWYRDAKLCIVYLSDVEKYLTGLQDFTKVCIAAKMSWMANRVTSREEDITYSMLGIFNVFMTPQYGEGPRAFQRLQETISSSQAMDESLFAWRMPDTSHGETVHGTNEGWAPDEWGLLAPSPKWFRDCGSMTCTDELPSRIFTWTTQGIEGNFIRIMDNRKTVSIGALTGFCLGSIVCLPCGILMVVHGIRYFKKKFYGDYAFVLNCFDTNAKGETTRVNIFLRVLQKPTKQQMTAFTPQIPGYRRVRCTELGTKEKATPCSSRHKAVVYQPVPQISD</sequence>
<dbReference type="PANTHER" id="PTHR10622:SF10">
    <property type="entry name" value="HET DOMAIN-CONTAINING PROTEIN"/>
    <property type="match status" value="1"/>
</dbReference>